<keyword evidence="2" id="KW-1185">Reference proteome</keyword>
<dbReference type="EMBL" id="KN832982">
    <property type="protein sequence ID" value="KIM86376.1"/>
    <property type="molecule type" value="Genomic_DNA"/>
</dbReference>
<accession>A0A0C3G6U2</accession>
<sequence>MGGLSANEGGVVDIVFADSHTLWAQHSSGTFSQLDLPQVYKPIDAIPRTSVTWEASFAILSARKSCWEVRLTIFIRISDKVEARQLRGSKQKPKGYMFEGTD</sequence>
<reference evidence="2" key="2">
    <citation type="submission" date="2015-01" db="EMBL/GenBank/DDBJ databases">
        <title>Evolutionary Origins and Diversification of the Mycorrhizal Mutualists.</title>
        <authorList>
            <consortium name="DOE Joint Genome Institute"/>
            <consortium name="Mycorrhizal Genomics Consortium"/>
            <person name="Kohler A."/>
            <person name="Kuo A."/>
            <person name="Nagy L.G."/>
            <person name="Floudas D."/>
            <person name="Copeland A."/>
            <person name="Barry K.W."/>
            <person name="Cichocki N."/>
            <person name="Veneault-Fourrey C."/>
            <person name="LaButti K."/>
            <person name="Lindquist E.A."/>
            <person name="Lipzen A."/>
            <person name="Lundell T."/>
            <person name="Morin E."/>
            <person name="Murat C."/>
            <person name="Riley R."/>
            <person name="Ohm R."/>
            <person name="Sun H."/>
            <person name="Tunlid A."/>
            <person name="Henrissat B."/>
            <person name="Grigoriev I.V."/>
            <person name="Hibbett D.S."/>
            <person name="Martin F."/>
        </authorList>
    </citation>
    <scope>NUCLEOTIDE SEQUENCE [LARGE SCALE GENOMIC DNA]</scope>
    <source>
        <strain evidence="2">F 1598</strain>
    </source>
</reference>
<dbReference type="InParanoid" id="A0A0C3G6U2"/>
<dbReference type="AlphaFoldDB" id="A0A0C3G6U2"/>
<dbReference type="STRING" id="765440.A0A0C3G6U2"/>
<organism evidence="1 2">
    <name type="scientific">Piloderma croceum (strain F 1598)</name>
    <dbReference type="NCBI Taxonomy" id="765440"/>
    <lineage>
        <taxon>Eukaryota</taxon>
        <taxon>Fungi</taxon>
        <taxon>Dikarya</taxon>
        <taxon>Basidiomycota</taxon>
        <taxon>Agaricomycotina</taxon>
        <taxon>Agaricomycetes</taxon>
        <taxon>Agaricomycetidae</taxon>
        <taxon>Atheliales</taxon>
        <taxon>Atheliaceae</taxon>
        <taxon>Piloderma</taxon>
    </lineage>
</organism>
<gene>
    <name evidence="1" type="ORF">PILCRDRAFT_816306</name>
</gene>
<dbReference type="Proteomes" id="UP000054166">
    <property type="component" value="Unassembled WGS sequence"/>
</dbReference>
<evidence type="ECO:0000313" key="1">
    <source>
        <dbReference type="EMBL" id="KIM86376.1"/>
    </source>
</evidence>
<evidence type="ECO:0000313" key="2">
    <source>
        <dbReference type="Proteomes" id="UP000054166"/>
    </source>
</evidence>
<name>A0A0C3G6U2_PILCF</name>
<reference evidence="1 2" key="1">
    <citation type="submission" date="2014-04" db="EMBL/GenBank/DDBJ databases">
        <authorList>
            <consortium name="DOE Joint Genome Institute"/>
            <person name="Kuo A."/>
            <person name="Tarkka M."/>
            <person name="Buscot F."/>
            <person name="Kohler A."/>
            <person name="Nagy L.G."/>
            <person name="Floudas D."/>
            <person name="Copeland A."/>
            <person name="Barry K.W."/>
            <person name="Cichocki N."/>
            <person name="Veneault-Fourrey C."/>
            <person name="LaButti K."/>
            <person name="Lindquist E.A."/>
            <person name="Lipzen A."/>
            <person name="Lundell T."/>
            <person name="Morin E."/>
            <person name="Murat C."/>
            <person name="Sun H."/>
            <person name="Tunlid A."/>
            <person name="Henrissat B."/>
            <person name="Grigoriev I.V."/>
            <person name="Hibbett D.S."/>
            <person name="Martin F."/>
            <person name="Nordberg H.P."/>
            <person name="Cantor M.N."/>
            <person name="Hua S.X."/>
        </authorList>
    </citation>
    <scope>NUCLEOTIDE SEQUENCE [LARGE SCALE GENOMIC DNA]</scope>
    <source>
        <strain evidence="1 2">F 1598</strain>
    </source>
</reference>
<dbReference type="OrthoDB" id="60955at2759"/>
<proteinExistence type="predicted"/>
<dbReference type="HOGENOM" id="CLU_2278492_0_0_1"/>
<protein>
    <submittedName>
        <fullName evidence="1">Uncharacterized protein</fullName>
    </submittedName>
</protein>